<evidence type="ECO:0000256" key="1">
    <source>
        <dbReference type="ARBA" id="ARBA00004370"/>
    </source>
</evidence>
<dbReference type="EMBL" id="UYYB01094891">
    <property type="protein sequence ID" value="VDM75058.1"/>
    <property type="molecule type" value="Genomic_DNA"/>
</dbReference>
<evidence type="ECO:0000256" key="5">
    <source>
        <dbReference type="SAM" id="MobiDB-lite"/>
    </source>
</evidence>
<evidence type="ECO:0000256" key="2">
    <source>
        <dbReference type="ARBA" id="ARBA00022692"/>
    </source>
</evidence>
<evidence type="ECO:0000259" key="7">
    <source>
        <dbReference type="PROSITE" id="PS50262"/>
    </source>
</evidence>
<feature type="region of interest" description="Disordered" evidence="5">
    <location>
        <begin position="213"/>
        <end position="236"/>
    </location>
</feature>
<organism evidence="8 9">
    <name type="scientific">Strongylus vulgaris</name>
    <name type="common">Blood worm</name>
    <dbReference type="NCBI Taxonomy" id="40348"/>
    <lineage>
        <taxon>Eukaryota</taxon>
        <taxon>Metazoa</taxon>
        <taxon>Ecdysozoa</taxon>
        <taxon>Nematoda</taxon>
        <taxon>Chromadorea</taxon>
        <taxon>Rhabditida</taxon>
        <taxon>Rhabditina</taxon>
        <taxon>Rhabditomorpha</taxon>
        <taxon>Strongyloidea</taxon>
        <taxon>Strongylidae</taxon>
        <taxon>Strongylus</taxon>
    </lineage>
</organism>
<name>A0A3P7L7C9_STRVU</name>
<reference evidence="8 9" key="1">
    <citation type="submission" date="2018-11" db="EMBL/GenBank/DDBJ databases">
        <authorList>
            <consortium name="Pathogen Informatics"/>
        </authorList>
    </citation>
    <scope>NUCLEOTIDE SEQUENCE [LARGE SCALE GENOMIC DNA]</scope>
</reference>
<dbReference type="Proteomes" id="UP000270094">
    <property type="component" value="Unassembled WGS sequence"/>
</dbReference>
<accession>A0A3P7L7C9</accession>
<gene>
    <name evidence="8" type="ORF">SVUK_LOCUS10056</name>
</gene>
<dbReference type="InterPro" id="IPR017452">
    <property type="entry name" value="GPCR_Rhodpsn_7TM"/>
</dbReference>
<evidence type="ECO:0000256" key="3">
    <source>
        <dbReference type="ARBA" id="ARBA00022989"/>
    </source>
</evidence>
<dbReference type="GO" id="GO:0008528">
    <property type="term" value="F:G protein-coupled peptide receptor activity"/>
    <property type="evidence" value="ECO:0007669"/>
    <property type="project" value="InterPro"/>
</dbReference>
<feature type="transmembrane region" description="Helical" evidence="6">
    <location>
        <begin position="53"/>
        <end position="76"/>
    </location>
</feature>
<keyword evidence="2 6" id="KW-0812">Transmembrane</keyword>
<sequence length="236" mass="26861">MLRYKIEYVREIPVPKICLTTKYRSSWTEVDTIYQYDLMQPSWWDCHWERINFWMAACVLKLIPCVLLTVFMTLLVRMLIEARERRSRLCGGLAAGNSQAERTTAMLTGIVAVFLVTELPQGILGLAVGINPHLMFITNPLGNFFDLLSLINSAVNFVLCALMSHVFRREFLQTFSMCCPQSSENHSGAPITKNTKLSLFTTFSPLRKVKGFLPVPTSDRDGRSSDERTQQISRQG</sequence>
<dbReference type="InterPro" id="IPR053219">
    <property type="entry name" value="GPCR_Dmsr-1"/>
</dbReference>
<feature type="transmembrane region" description="Helical" evidence="6">
    <location>
        <begin position="105"/>
        <end position="127"/>
    </location>
</feature>
<dbReference type="PANTHER" id="PTHR46273">
    <property type="entry name" value="MYOSUPPRESSIN RECEPTOR 1, ISOFORM B-RELATED"/>
    <property type="match status" value="1"/>
</dbReference>
<evidence type="ECO:0000313" key="8">
    <source>
        <dbReference type="EMBL" id="VDM75058.1"/>
    </source>
</evidence>
<keyword evidence="4 6" id="KW-0472">Membrane</keyword>
<feature type="compositionally biased region" description="Basic and acidic residues" evidence="5">
    <location>
        <begin position="218"/>
        <end position="229"/>
    </location>
</feature>
<evidence type="ECO:0000256" key="4">
    <source>
        <dbReference type="ARBA" id="ARBA00023136"/>
    </source>
</evidence>
<evidence type="ECO:0000313" key="9">
    <source>
        <dbReference type="Proteomes" id="UP000270094"/>
    </source>
</evidence>
<protein>
    <recommendedName>
        <fullName evidence="7">G-protein coupled receptors family 1 profile domain-containing protein</fullName>
    </recommendedName>
</protein>
<dbReference type="GO" id="GO:0005886">
    <property type="term" value="C:plasma membrane"/>
    <property type="evidence" value="ECO:0007669"/>
    <property type="project" value="TreeGrafter"/>
</dbReference>
<comment type="subcellular location">
    <subcellularLocation>
        <location evidence="1">Membrane</location>
    </subcellularLocation>
</comment>
<dbReference type="Gene3D" id="1.20.1070.10">
    <property type="entry name" value="Rhodopsin 7-helix transmembrane proteins"/>
    <property type="match status" value="1"/>
</dbReference>
<proteinExistence type="predicted"/>
<dbReference type="Pfam" id="PF10324">
    <property type="entry name" value="7TM_GPCR_Srw"/>
    <property type="match status" value="1"/>
</dbReference>
<dbReference type="SUPFAM" id="SSF81321">
    <property type="entry name" value="Family A G protein-coupled receptor-like"/>
    <property type="match status" value="1"/>
</dbReference>
<keyword evidence="3 6" id="KW-1133">Transmembrane helix</keyword>
<dbReference type="OrthoDB" id="5864054at2759"/>
<dbReference type="PANTHER" id="PTHR46273:SF4">
    <property type="entry name" value="AT19640P"/>
    <property type="match status" value="1"/>
</dbReference>
<feature type="transmembrane region" description="Helical" evidence="6">
    <location>
        <begin position="147"/>
        <end position="167"/>
    </location>
</feature>
<keyword evidence="9" id="KW-1185">Reference proteome</keyword>
<dbReference type="InterPro" id="IPR019427">
    <property type="entry name" value="7TM_GPCR_serpentine_rcpt_Srw"/>
</dbReference>
<dbReference type="AlphaFoldDB" id="A0A3P7L7C9"/>
<evidence type="ECO:0000256" key="6">
    <source>
        <dbReference type="SAM" id="Phobius"/>
    </source>
</evidence>
<dbReference type="PROSITE" id="PS50262">
    <property type="entry name" value="G_PROTEIN_RECEP_F1_2"/>
    <property type="match status" value="1"/>
</dbReference>
<feature type="domain" description="G-protein coupled receptors family 1 profile" evidence="7">
    <location>
        <begin position="46"/>
        <end position="160"/>
    </location>
</feature>